<feature type="domain" description="WYL" evidence="2">
    <location>
        <begin position="138"/>
        <end position="201"/>
    </location>
</feature>
<dbReference type="PANTHER" id="PTHR34580:SF3">
    <property type="entry name" value="PROTEIN PAFB"/>
    <property type="match status" value="1"/>
</dbReference>
<dbReference type="PROSITE" id="PS52050">
    <property type="entry name" value="WYL"/>
    <property type="match status" value="1"/>
</dbReference>
<dbReference type="InterPro" id="IPR013196">
    <property type="entry name" value="HTH_11"/>
</dbReference>
<dbReference type="Pfam" id="PF08279">
    <property type="entry name" value="HTH_11"/>
    <property type="match status" value="1"/>
</dbReference>
<dbReference type="EMBL" id="JBHRSD010000014">
    <property type="protein sequence ID" value="MFC3032619.1"/>
    <property type="molecule type" value="Genomic_DNA"/>
</dbReference>
<dbReference type="SUPFAM" id="SSF46785">
    <property type="entry name" value="Winged helix' DNA-binding domain"/>
    <property type="match status" value="1"/>
</dbReference>
<evidence type="ECO:0000259" key="1">
    <source>
        <dbReference type="Pfam" id="PF08279"/>
    </source>
</evidence>
<sequence>MHKSERLFQLVNLLRGRRLAISARQLADKLAVSERTIYRDIQDLQSQGVPISGEAGVGYILTEYDLPPMMFTIAELQALLLGSKMVSRWTDPLFAEQAQSALAKIEAILPGALKEQLDDSPYMVAGSGYSLQQQHFNRDLRLAINQGLCVMLHYRDVEERLTERLIEPLGMVFWGGKWTLVAFCRLRQGYREFRLDRMVELSLSRTSFVTSADKCMGHYVELVRARYAQMAKEAETCQQVAQNS</sequence>
<name>A0ABV7CIY7_9GAMM</name>
<gene>
    <name evidence="3" type="ORF">ACFOEE_08815</name>
</gene>
<dbReference type="PANTHER" id="PTHR34580">
    <property type="match status" value="1"/>
</dbReference>
<feature type="domain" description="Helix-turn-helix type 11" evidence="1">
    <location>
        <begin position="6"/>
        <end position="60"/>
    </location>
</feature>
<dbReference type="InterPro" id="IPR026881">
    <property type="entry name" value="WYL_dom"/>
</dbReference>
<dbReference type="Gene3D" id="1.10.10.10">
    <property type="entry name" value="Winged helix-like DNA-binding domain superfamily/Winged helix DNA-binding domain"/>
    <property type="match status" value="1"/>
</dbReference>
<evidence type="ECO:0000313" key="4">
    <source>
        <dbReference type="Proteomes" id="UP001595453"/>
    </source>
</evidence>
<dbReference type="Proteomes" id="UP001595453">
    <property type="component" value="Unassembled WGS sequence"/>
</dbReference>
<dbReference type="InterPro" id="IPR036388">
    <property type="entry name" value="WH-like_DNA-bd_sf"/>
</dbReference>
<evidence type="ECO:0000259" key="2">
    <source>
        <dbReference type="Pfam" id="PF13280"/>
    </source>
</evidence>
<accession>A0ABV7CIY7</accession>
<dbReference type="InterPro" id="IPR051534">
    <property type="entry name" value="CBASS_pafABC_assoc_protein"/>
</dbReference>
<keyword evidence="4" id="KW-1185">Reference proteome</keyword>
<dbReference type="Pfam" id="PF13280">
    <property type="entry name" value="WYL"/>
    <property type="match status" value="1"/>
</dbReference>
<comment type="caution">
    <text evidence="3">The sequence shown here is derived from an EMBL/GenBank/DDBJ whole genome shotgun (WGS) entry which is preliminary data.</text>
</comment>
<evidence type="ECO:0000313" key="3">
    <source>
        <dbReference type="EMBL" id="MFC3032619.1"/>
    </source>
</evidence>
<protein>
    <submittedName>
        <fullName evidence="3">Helix-turn-helix transcriptional regulator</fullName>
    </submittedName>
</protein>
<organism evidence="3 4">
    <name type="scientific">Pseudoalteromonas fenneropenaei</name>
    <dbReference type="NCBI Taxonomy" id="1737459"/>
    <lineage>
        <taxon>Bacteria</taxon>
        <taxon>Pseudomonadati</taxon>
        <taxon>Pseudomonadota</taxon>
        <taxon>Gammaproteobacteria</taxon>
        <taxon>Alteromonadales</taxon>
        <taxon>Pseudoalteromonadaceae</taxon>
        <taxon>Pseudoalteromonas</taxon>
    </lineage>
</organism>
<proteinExistence type="predicted"/>
<dbReference type="RefSeq" id="WP_377123299.1">
    <property type="nucleotide sequence ID" value="NZ_JBHRSD010000014.1"/>
</dbReference>
<dbReference type="InterPro" id="IPR036390">
    <property type="entry name" value="WH_DNA-bd_sf"/>
</dbReference>
<reference evidence="4" key="1">
    <citation type="journal article" date="2019" name="Int. J. Syst. Evol. Microbiol.">
        <title>The Global Catalogue of Microorganisms (GCM) 10K type strain sequencing project: providing services to taxonomists for standard genome sequencing and annotation.</title>
        <authorList>
            <consortium name="The Broad Institute Genomics Platform"/>
            <consortium name="The Broad Institute Genome Sequencing Center for Infectious Disease"/>
            <person name="Wu L."/>
            <person name="Ma J."/>
        </authorList>
    </citation>
    <scope>NUCLEOTIDE SEQUENCE [LARGE SCALE GENOMIC DNA]</scope>
    <source>
        <strain evidence="4">KCTC 42730</strain>
    </source>
</reference>